<evidence type="ECO:0008006" key="3">
    <source>
        <dbReference type="Google" id="ProtNLM"/>
    </source>
</evidence>
<proteinExistence type="predicted"/>
<dbReference type="EMBL" id="KI894027">
    <property type="protein sequence ID" value="OBR88359.1"/>
    <property type="molecule type" value="Genomic_DNA"/>
</dbReference>
<name>A0A1A6AE89_9TREE</name>
<protein>
    <recommendedName>
        <fullName evidence="3">Adhesin domain-containing protein</fullName>
    </recommendedName>
</protein>
<feature type="region of interest" description="Disordered" evidence="1">
    <location>
        <begin position="639"/>
        <end position="744"/>
    </location>
</feature>
<accession>A0A1A6AE89</accession>
<feature type="region of interest" description="Disordered" evidence="1">
    <location>
        <begin position="49"/>
        <end position="74"/>
    </location>
</feature>
<sequence>MAYHPASIGGPRIYNPQNIDTRRIHPAAIGVNFDPSKYPPVNMQANIPPSSPAMKDTLPPYQPQSHSQSTMNEKSTLEAYGERNDVDFDSVSGKYDPESTGLVVGQKPSLREKVNNLSKAKKAFLALAIVYFTFVLTHKIAGAFGGHHGHHKHHGVQQWREGHSTSSHFVPCNGGRPEKASLIFSLSRFVEQFDVVPTVYGTALQVEGEQKTANATFSVPFNRRKGLNINFKGLQGNVIISRSDVTSEGRHAPTELIIESLFQGVVSGVEMKAGEWVDELTINSEEAIDHRIHLVLPSHKHRIPSLKISSTDSIRFELAPSAQDLTFKDLTLKSETGDIIVPSLVGSRVEVDATAGTIGGTYNVSQALVLKTVTGNIDAKVHVTEPWNGPHQRPPPPHKGGKGEGRPKHHDDDDHDHKDKSHDEDSDDDDGGHHEKRSRHHKKDKKHKSKKRDHKKKRRDHPHHKKNKPSKRSWFSRWFGKSDGPSDRHPHPPPPPPPRPAFIGAFSTTGSVNLTVLSQGSYTSSIVKAISKTNNISVHHAENFRGEYDISSFVGNYTLSIPEKYKDHHVLEQIVGEKGGRERGLVGFKRPKGEHPPEKKQPPSKGHNFGKRDEVPVEDEDGEHEDWFDILQYADIEEDLDALDAPPPRPEGDHPPPPPPHEGPGGPGGPPQPPSPPHGPPGSPPPPPPPPHGPPGGEHPHPPPPPPHGPPRGPHRPHGSPPHLPPGHSRVVAHTDIGNVQLVL</sequence>
<dbReference type="STRING" id="1296121.A0A1A6AE89"/>
<feature type="compositionally biased region" description="Pro residues" evidence="1">
    <location>
        <begin position="702"/>
        <end position="712"/>
    </location>
</feature>
<feature type="compositionally biased region" description="Basic and acidic residues" evidence="1">
    <location>
        <begin position="401"/>
        <end position="423"/>
    </location>
</feature>
<feature type="region of interest" description="Disordered" evidence="1">
    <location>
        <begin position="383"/>
        <end position="501"/>
    </location>
</feature>
<dbReference type="OrthoDB" id="2575133at2759"/>
<feature type="compositionally biased region" description="Basic residues" evidence="1">
    <location>
        <begin position="434"/>
        <end position="471"/>
    </location>
</feature>
<gene>
    <name evidence="2" type="ORF">I303_00172</name>
</gene>
<organism evidence="2">
    <name type="scientific">Kwoniella dejecticola CBS 10117</name>
    <dbReference type="NCBI Taxonomy" id="1296121"/>
    <lineage>
        <taxon>Eukaryota</taxon>
        <taxon>Fungi</taxon>
        <taxon>Dikarya</taxon>
        <taxon>Basidiomycota</taxon>
        <taxon>Agaricomycotina</taxon>
        <taxon>Tremellomycetes</taxon>
        <taxon>Tremellales</taxon>
        <taxon>Cryptococcaceae</taxon>
        <taxon>Kwoniella</taxon>
    </lineage>
</organism>
<feature type="compositionally biased region" description="Basic and acidic residues" evidence="1">
    <location>
        <begin position="591"/>
        <end position="601"/>
    </location>
</feature>
<feature type="region of interest" description="Disordered" evidence="1">
    <location>
        <begin position="575"/>
        <end position="624"/>
    </location>
</feature>
<feature type="compositionally biased region" description="Pro residues" evidence="1">
    <location>
        <begin position="645"/>
        <end position="694"/>
    </location>
</feature>
<dbReference type="VEuPathDB" id="FungiDB:I303_00172"/>
<evidence type="ECO:0000313" key="2">
    <source>
        <dbReference type="EMBL" id="OBR88359.1"/>
    </source>
</evidence>
<dbReference type="AlphaFoldDB" id="A0A1A6AE89"/>
<reference evidence="2" key="1">
    <citation type="submission" date="2013-07" db="EMBL/GenBank/DDBJ databases">
        <title>The Genome Sequence of Cryptococcus dejecticola CBS10117.</title>
        <authorList>
            <consortium name="The Broad Institute Genome Sequencing Platform"/>
            <person name="Cuomo C."/>
            <person name="Litvintseva A."/>
            <person name="Chen Y."/>
            <person name="Heitman J."/>
            <person name="Sun S."/>
            <person name="Springer D."/>
            <person name="Dromer F."/>
            <person name="Young S.K."/>
            <person name="Zeng Q."/>
            <person name="Gargeya S."/>
            <person name="Fitzgerald M."/>
            <person name="Abouelleil A."/>
            <person name="Alvarado L."/>
            <person name="Berlin A.M."/>
            <person name="Chapman S.B."/>
            <person name="Dewar J."/>
            <person name="Goldberg J."/>
            <person name="Griggs A."/>
            <person name="Gujja S."/>
            <person name="Hansen M."/>
            <person name="Howarth C."/>
            <person name="Imamovic A."/>
            <person name="Larimer J."/>
            <person name="McCowan C."/>
            <person name="Murphy C."/>
            <person name="Pearson M."/>
            <person name="Priest M."/>
            <person name="Roberts A."/>
            <person name="Saif S."/>
            <person name="Shea T."/>
            <person name="Sykes S."/>
            <person name="Wortman J."/>
            <person name="Nusbaum C."/>
            <person name="Birren B."/>
        </authorList>
    </citation>
    <scope>NUCLEOTIDE SEQUENCE [LARGE SCALE GENOMIC DNA]</scope>
    <source>
        <strain evidence="2">CBS 10117</strain>
    </source>
</reference>
<evidence type="ECO:0000256" key="1">
    <source>
        <dbReference type="SAM" id="MobiDB-lite"/>
    </source>
</evidence>
<feature type="compositionally biased region" description="Polar residues" evidence="1">
    <location>
        <begin position="63"/>
        <end position="74"/>
    </location>
</feature>